<dbReference type="NCBIfam" id="TIGR00044">
    <property type="entry name" value="YggS family pyridoxal phosphate-dependent enzyme"/>
    <property type="match status" value="1"/>
</dbReference>
<evidence type="ECO:0000256" key="2">
    <source>
        <dbReference type="HAMAP-Rule" id="MF_02087"/>
    </source>
</evidence>
<comment type="function">
    <text evidence="2">Pyridoxal 5'-phosphate (PLP)-binding protein, which is involved in PLP homeostasis.</text>
</comment>
<dbReference type="EMBL" id="FQVU01000003">
    <property type="protein sequence ID" value="SHG61870.1"/>
    <property type="molecule type" value="Genomic_DNA"/>
</dbReference>
<dbReference type="RefSeq" id="WP_073391117.1">
    <property type="nucleotide sequence ID" value="NZ_FQVU01000003.1"/>
</dbReference>
<dbReference type="OrthoDB" id="9804072at2"/>
<accession>A0A1M5LA84</accession>
<dbReference type="HAMAP" id="MF_02087">
    <property type="entry name" value="PLP_homeostasis"/>
    <property type="match status" value="1"/>
</dbReference>
<evidence type="ECO:0000256" key="1">
    <source>
        <dbReference type="ARBA" id="ARBA00022898"/>
    </source>
</evidence>
<dbReference type="InterPro" id="IPR001608">
    <property type="entry name" value="Ala_racemase_N"/>
</dbReference>
<reference evidence="6 7" key="1">
    <citation type="submission" date="2016-11" db="EMBL/GenBank/DDBJ databases">
        <authorList>
            <person name="Jaros S."/>
            <person name="Januszkiewicz K."/>
            <person name="Wedrychowicz H."/>
        </authorList>
    </citation>
    <scope>NUCLEOTIDE SEQUENCE [LARGE SCALE GENOMIC DNA]</scope>
    <source>
        <strain evidence="6 7">DSM 45627</strain>
    </source>
</reference>
<dbReference type="Gene3D" id="3.20.20.10">
    <property type="entry name" value="Alanine racemase"/>
    <property type="match status" value="1"/>
</dbReference>
<dbReference type="InterPro" id="IPR011078">
    <property type="entry name" value="PyrdxlP_homeostasis"/>
</dbReference>
<dbReference type="CDD" id="cd00635">
    <property type="entry name" value="PLPDE_III_YBL036c_like"/>
    <property type="match status" value="1"/>
</dbReference>
<comment type="cofactor">
    <cofactor evidence="3">
        <name>pyridoxal 5'-phosphate</name>
        <dbReference type="ChEBI" id="CHEBI:597326"/>
    </cofactor>
</comment>
<protein>
    <recommendedName>
        <fullName evidence="2">Pyridoxal phosphate homeostasis protein</fullName>
        <shortName evidence="2">PLP homeostasis protein</shortName>
    </recommendedName>
</protein>
<evidence type="ECO:0000313" key="7">
    <source>
        <dbReference type="Proteomes" id="UP000186132"/>
    </source>
</evidence>
<feature type="modified residue" description="N6-(pyridoxal phosphate)lysine" evidence="2 3">
    <location>
        <position position="44"/>
    </location>
</feature>
<dbReference type="PANTHER" id="PTHR10146:SF14">
    <property type="entry name" value="PYRIDOXAL PHOSPHATE HOMEOSTASIS PROTEIN"/>
    <property type="match status" value="1"/>
</dbReference>
<name>A0A1M5LA84_9ACTN</name>
<dbReference type="Proteomes" id="UP000186132">
    <property type="component" value="Unassembled WGS sequence"/>
</dbReference>
<dbReference type="PANTHER" id="PTHR10146">
    <property type="entry name" value="PROLINE SYNTHETASE CO-TRANSCRIBED BACTERIAL HOMOLOG PROTEIN"/>
    <property type="match status" value="1"/>
</dbReference>
<evidence type="ECO:0000259" key="5">
    <source>
        <dbReference type="Pfam" id="PF01168"/>
    </source>
</evidence>
<dbReference type="SUPFAM" id="SSF51419">
    <property type="entry name" value="PLP-binding barrel"/>
    <property type="match status" value="1"/>
</dbReference>
<sequence length="244" mass="25510">MTPHGGERDAEIVGALGAVRARIARACQDAGRDPQSVTLVAVTKTRPASDVAVLARLGVHDVGESKDQEARAKIAELGDLGVDPAALRWHVVGQLQSNKARSVVSYAHAVHSLDRPKLVRALADAVDAAGGRDEPLHVFVQVSLDGDPQRGGVPQAGLAELVDAVAARPQLRLRGLMAVPPRGEDPQRAFARLAELAAGVRADHPRADALSAGMSDDLDAAVRHGATHVRVGSALLGRRDPVFG</sequence>
<comment type="similarity">
    <text evidence="2 4">Belongs to the pyridoxal phosphate-binding protein YggS/PROSC family.</text>
</comment>
<dbReference type="STRING" id="1206085.SAMN05443575_2395"/>
<evidence type="ECO:0000313" key="6">
    <source>
        <dbReference type="EMBL" id="SHG61870.1"/>
    </source>
</evidence>
<organism evidence="6 7">
    <name type="scientific">Jatrophihabitans endophyticus</name>
    <dbReference type="NCBI Taxonomy" id="1206085"/>
    <lineage>
        <taxon>Bacteria</taxon>
        <taxon>Bacillati</taxon>
        <taxon>Actinomycetota</taxon>
        <taxon>Actinomycetes</taxon>
        <taxon>Jatrophihabitantales</taxon>
        <taxon>Jatrophihabitantaceae</taxon>
        <taxon>Jatrophihabitans</taxon>
    </lineage>
</organism>
<dbReference type="AlphaFoldDB" id="A0A1M5LA84"/>
<proteinExistence type="inferred from homology"/>
<evidence type="ECO:0000256" key="3">
    <source>
        <dbReference type="PIRSR" id="PIRSR004848-1"/>
    </source>
</evidence>
<evidence type="ECO:0000256" key="4">
    <source>
        <dbReference type="RuleBase" id="RU004514"/>
    </source>
</evidence>
<feature type="domain" description="Alanine racemase N-terminal" evidence="5">
    <location>
        <begin position="16"/>
        <end position="238"/>
    </location>
</feature>
<gene>
    <name evidence="6" type="ORF">SAMN05443575_2395</name>
</gene>
<dbReference type="PIRSF" id="PIRSF004848">
    <property type="entry name" value="YBL036c_PLPDEIII"/>
    <property type="match status" value="1"/>
</dbReference>
<dbReference type="GO" id="GO:0030170">
    <property type="term" value="F:pyridoxal phosphate binding"/>
    <property type="evidence" value="ECO:0007669"/>
    <property type="project" value="UniProtKB-UniRule"/>
</dbReference>
<keyword evidence="7" id="KW-1185">Reference proteome</keyword>
<keyword evidence="1 2" id="KW-0663">Pyridoxal phosphate</keyword>
<dbReference type="InterPro" id="IPR029066">
    <property type="entry name" value="PLP-binding_barrel"/>
</dbReference>
<dbReference type="Pfam" id="PF01168">
    <property type="entry name" value="Ala_racemase_N"/>
    <property type="match status" value="1"/>
</dbReference>